<feature type="domain" description="GP-PDE" evidence="1">
    <location>
        <begin position="4"/>
        <end position="232"/>
    </location>
</feature>
<proteinExistence type="predicted"/>
<organism evidence="2 3">
    <name type="scientific">Paenibacillus lutimineralis</name>
    <dbReference type="NCBI Taxonomy" id="2707005"/>
    <lineage>
        <taxon>Bacteria</taxon>
        <taxon>Bacillati</taxon>
        <taxon>Bacillota</taxon>
        <taxon>Bacilli</taxon>
        <taxon>Bacillales</taxon>
        <taxon>Paenibacillaceae</taxon>
        <taxon>Paenibacillus</taxon>
    </lineage>
</organism>
<dbReference type="RefSeq" id="WP_126996148.1">
    <property type="nucleotide sequence ID" value="NZ_CP034346.1"/>
</dbReference>
<dbReference type="GO" id="GO:0006629">
    <property type="term" value="P:lipid metabolic process"/>
    <property type="evidence" value="ECO:0007669"/>
    <property type="project" value="InterPro"/>
</dbReference>
<dbReference type="GO" id="GO:0008081">
    <property type="term" value="F:phosphoric diester hydrolase activity"/>
    <property type="evidence" value="ECO:0007669"/>
    <property type="project" value="InterPro"/>
</dbReference>
<dbReference type="SUPFAM" id="SSF51695">
    <property type="entry name" value="PLC-like phosphodiesterases"/>
    <property type="match status" value="1"/>
</dbReference>
<dbReference type="AlphaFoldDB" id="A0A3S9UUD1"/>
<reference evidence="3" key="1">
    <citation type="submission" date="2018-12" db="EMBL/GenBank/DDBJ databases">
        <title>Complete genome sequence of Paenibacillus sp. MBLB1234.</title>
        <authorList>
            <person name="Nam Y.-D."/>
            <person name="Kang J."/>
            <person name="Chung W.-H."/>
            <person name="Park Y.S."/>
        </authorList>
    </citation>
    <scope>NUCLEOTIDE SEQUENCE [LARGE SCALE GENOMIC DNA]</scope>
    <source>
        <strain evidence="3">MBLB1234</strain>
    </source>
</reference>
<evidence type="ECO:0000259" key="1">
    <source>
        <dbReference type="PROSITE" id="PS51704"/>
    </source>
</evidence>
<name>A0A3S9UUD1_9BACL</name>
<dbReference type="Gene3D" id="3.20.20.190">
    <property type="entry name" value="Phosphatidylinositol (PI) phosphodiesterase"/>
    <property type="match status" value="1"/>
</dbReference>
<protein>
    <submittedName>
        <fullName evidence="2">Glycerophosphodiester phosphodiesterase</fullName>
    </submittedName>
</protein>
<dbReference type="InterPro" id="IPR017946">
    <property type="entry name" value="PLC-like_Pdiesterase_TIM-brl"/>
</dbReference>
<evidence type="ECO:0000313" key="2">
    <source>
        <dbReference type="EMBL" id="AZS13958.1"/>
    </source>
</evidence>
<dbReference type="OrthoDB" id="384721at2"/>
<dbReference type="EMBL" id="CP034346">
    <property type="protein sequence ID" value="AZS13958.1"/>
    <property type="molecule type" value="Genomic_DNA"/>
</dbReference>
<sequence>MSKIHGIAHRGYPHKHPENTLRGFRAALELGFDHLELDVQLTSDGVPVVIHDATLDRTTNGLGLVRSYTLQELKQLDAGDGERIPTLEEALLLLKDRLTVDIELKQTGDAMPGLEQTVLDVINRLGMKDQVILSSFDHYSIERVRELDSEIAIGLISYGASASLFPYLAQLHGKYLSVKHVYVTPSFIERCREEDVRLMVWTPDDEASLRVWSEYPDLLVCTNNLEGWISVTEARQAQLS</sequence>
<dbReference type="Proteomes" id="UP000270678">
    <property type="component" value="Chromosome"/>
</dbReference>
<accession>A0A3S9UUD1</accession>
<dbReference type="Pfam" id="PF03009">
    <property type="entry name" value="GDPD"/>
    <property type="match status" value="1"/>
</dbReference>
<keyword evidence="3" id="KW-1185">Reference proteome</keyword>
<dbReference type="KEGG" id="plut:EI981_05490"/>
<dbReference type="PANTHER" id="PTHR46211">
    <property type="entry name" value="GLYCEROPHOSPHORYL DIESTER PHOSPHODIESTERASE"/>
    <property type="match status" value="1"/>
</dbReference>
<evidence type="ECO:0000313" key="3">
    <source>
        <dbReference type="Proteomes" id="UP000270678"/>
    </source>
</evidence>
<dbReference type="InterPro" id="IPR030395">
    <property type="entry name" value="GP_PDE_dom"/>
</dbReference>
<dbReference type="PANTHER" id="PTHR46211:SF14">
    <property type="entry name" value="GLYCEROPHOSPHODIESTER PHOSPHODIESTERASE"/>
    <property type="match status" value="1"/>
</dbReference>
<gene>
    <name evidence="2" type="ORF">EI981_05490</name>
</gene>
<dbReference type="PROSITE" id="PS50007">
    <property type="entry name" value="PIPLC_X_DOMAIN"/>
    <property type="match status" value="1"/>
</dbReference>
<dbReference type="PROSITE" id="PS51704">
    <property type="entry name" value="GP_PDE"/>
    <property type="match status" value="1"/>
</dbReference>